<protein>
    <recommendedName>
        <fullName evidence="3">RCC1-like domain-containing protein</fullName>
    </recommendedName>
</protein>
<dbReference type="AlphaFoldDB" id="A0A427AZE4"/>
<feature type="repeat" description="RCC1" evidence="2">
    <location>
        <begin position="109"/>
        <end position="152"/>
    </location>
</feature>
<organism evidence="4 5">
    <name type="scientific">Ensete ventricosum</name>
    <name type="common">Abyssinian banana</name>
    <name type="synonym">Musa ensete</name>
    <dbReference type="NCBI Taxonomy" id="4639"/>
    <lineage>
        <taxon>Eukaryota</taxon>
        <taxon>Viridiplantae</taxon>
        <taxon>Streptophyta</taxon>
        <taxon>Embryophyta</taxon>
        <taxon>Tracheophyta</taxon>
        <taxon>Spermatophyta</taxon>
        <taxon>Magnoliopsida</taxon>
        <taxon>Liliopsida</taxon>
        <taxon>Zingiberales</taxon>
        <taxon>Musaceae</taxon>
        <taxon>Ensete</taxon>
    </lineage>
</organism>
<proteinExistence type="predicted"/>
<accession>A0A427AZE4</accession>
<dbReference type="Proteomes" id="UP000287651">
    <property type="component" value="Unassembled WGS sequence"/>
</dbReference>
<dbReference type="Gene3D" id="2.130.10.30">
    <property type="entry name" value="Regulator of chromosome condensation 1/beta-lactamase-inhibitor protein II"/>
    <property type="match status" value="2"/>
</dbReference>
<dbReference type="InterPro" id="IPR000408">
    <property type="entry name" value="Reg_chr_condens"/>
</dbReference>
<comment type="caution">
    <text evidence="4">The sequence shown here is derived from an EMBL/GenBank/DDBJ whole genome shotgun (WGS) entry which is preliminary data.</text>
</comment>
<name>A0A427AZE4_ENSVE</name>
<dbReference type="InterPro" id="IPR009091">
    <property type="entry name" value="RCC1/BLIP-II"/>
</dbReference>
<dbReference type="InterPro" id="IPR058923">
    <property type="entry name" value="RCC1-like_dom"/>
</dbReference>
<evidence type="ECO:0000313" key="4">
    <source>
        <dbReference type="EMBL" id="RRT81619.1"/>
    </source>
</evidence>
<keyword evidence="1" id="KW-0677">Repeat</keyword>
<evidence type="ECO:0000256" key="1">
    <source>
        <dbReference type="ARBA" id="ARBA00022737"/>
    </source>
</evidence>
<dbReference type="PRINTS" id="PR00633">
    <property type="entry name" value="RCCNDNSATION"/>
</dbReference>
<feature type="repeat" description="RCC1" evidence="2">
    <location>
        <begin position="221"/>
        <end position="276"/>
    </location>
</feature>
<dbReference type="SUPFAM" id="SSF50985">
    <property type="entry name" value="RCC1/BLIP-II"/>
    <property type="match status" value="1"/>
</dbReference>
<dbReference type="PANTHER" id="PTHR22870">
    <property type="entry name" value="REGULATOR OF CHROMOSOME CONDENSATION"/>
    <property type="match status" value="1"/>
</dbReference>
<evidence type="ECO:0000313" key="5">
    <source>
        <dbReference type="Proteomes" id="UP000287651"/>
    </source>
</evidence>
<feature type="domain" description="RCC1-like" evidence="3">
    <location>
        <begin position="2"/>
        <end position="272"/>
    </location>
</feature>
<dbReference type="Pfam" id="PF25390">
    <property type="entry name" value="WD40_RLD"/>
    <property type="match status" value="1"/>
</dbReference>
<gene>
    <name evidence="4" type="ORF">B296_00014405</name>
</gene>
<dbReference type="InterPro" id="IPR051210">
    <property type="entry name" value="Ub_ligase/GEF_domain"/>
</dbReference>
<sequence length="277" mass="29445">MGCLFMCGDGSFGQLGNGDNQSHDSPFKVLFFASQRVKQVACGMRHSLALVTGDVIYGFGSGRHGQIGKHLSGGQRSLNLPTAVQGFDDHKIVSMHANGDHSAALSGSGQLYIWGRRFSGDVDNHIPQLAPLSLRISQVALGWNHALVMADGFVYMLGGSRHGLLAESQKVNLVEHRLPKLASCTTSNGSLLTLERVPCLDEKVVSIAAGAEHSALVTEKGSVMTWGWGEHGQLGLGDTSDQTCPQKVKLDCNGSFLSTQSVVYCGSGFTIVTKSTE</sequence>
<reference evidence="4 5" key="1">
    <citation type="journal article" date="2014" name="Agronomy (Basel)">
        <title>A Draft Genome Sequence for Ensete ventricosum, the Drought-Tolerant Tree Against Hunger.</title>
        <authorList>
            <person name="Harrison J."/>
            <person name="Moore K.A."/>
            <person name="Paszkiewicz K."/>
            <person name="Jones T."/>
            <person name="Grant M."/>
            <person name="Ambacheew D."/>
            <person name="Muzemil S."/>
            <person name="Studholme D.J."/>
        </authorList>
    </citation>
    <scope>NUCLEOTIDE SEQUENCE [LARGE SCALE GENOMIC DNA]</scope>
</reference>
<evidence type="ECO:0000259" key="3">
    <source>
        <dbReference type="Pfam" id="PF25390"/>
    </source>
</evidence>
<feature type="repeat" description="RCC1" evidence="2">
    <location>
        <begin position="152"/>
        <end position="220"/>
    </location>
</feature>
<feature type="repeat" description="RCC1" evidence="2">
    <location>
        <begin position="54"/>
        <end position="108"/>
    </location>
</feature>
<dbReference type="PROSITE" id="PS50012">
    <property type="entry name" value="RCC1_3"/>
    <property type="match status" value="5"/>
</dbReference>
<dbReference type="PANTHER" id="PTHR22870:SF466">
    <property type="entry name" value="ANKYRIN REPEAT-CONTAINING PROTEIN"/>
    <property type="match status" value="1"/>
</dbReference>
<evidence type="ECO:0000256" key="2">
    <source>
        <dbReference type="PROSITE-ProRule" id="PRU00235"/>
    </source>
</evidence>
<dbReference type="PROSITE" id="PS00626">
    <property type="entry name" value="RCC1_2"/>
    <property type="match status" value="2"/>
</dbReference>
<dbReference type="EMBL" id="AMZH03000866">
    <property type="protein sequence ID" value="RRT81619.1"/>
    <property type="molecule type" value="Genomic_DNA"/>
</dbReference>
<feature type="repeat" description="RCC1" evidence="2">
    <location>
        <begin position="2"/>
        <end position="53"/>
    </location>
</feature>